<keyword evidence="3" id="KW-1185">Reference proteome</keyword>
<reference evidence="2 3" key="1">
    <citation type="submission" date="2024-01" db="EMBL/GenBank/DDBJ databases">
        <title>Sphingobacterium tenebrionis sp. nov., a novel endophyte isolated from tenebrio molitor intestines.</title>
        <authorList>
            <person name="Zhang C."/>
        </authorList>
    </citation>
    <scope>NUCLEOTIDE SEQUENCE [LARGE SCALE GENOMIC DNA]</scope>
    <source>
        <strain evidence="2 3">PU5-4</strain>
    </source>
</reference>
<dbReference type="Proteomes" id="UP001363035">
    <property type="component" value="Unassembled WGS sequence"/>
</dbReference>
<dbReference type="InterPro" id="IPR004360">
    <property type="entry name" value="Glyas_Fos-R_dOase_dom"/>
</dbReference>
<evidence type="ECO:0000313" key="3">
    <source>
        <dbReference type="Proteomes" id="UP001363035"/>
    </source>
</evidence>
<dbReference type="PANTHER" id="PTHR36503">
    <property type="entry name" value="BLR2520 PROTEIN"/>
    <property type="match status" value="1"/>
</dbReference>
<dbReference type="PANTHER" id="PTHR36503:SF2">
    <property type="entry name" value="BLR2408 PROTEIN"/>
    <property type="match status" value="1"/>
</dbReference>
<sequence length="140" mass="16304">MEINTAYINFAIKDVERTKKFWQALGFSFNEEMTDERAVTVVLKESQLYAMFIFEDFFKTLTEKPLPMPGTSQVVVALSCNSREEIDEVIRLALENGASQHEEPQDYGWMYQNSFWDINGFGWNLTYVDFSKMPDNTVVE</sequence>
<gene>
    <name evidence="2" type="ORF">VJ786_08960</name>
</gene>
<dbReference type="Pfam" id="PF00903">
    <property type="entry name" value="Glyoxalase"/>
    <property type="match status" value="1"/>
</dbReference>
<proteinExistence type="predicted"/>
<dbReference type="Gene3D" id="3.10.180.10">
    <property type="entry name" value="2,3-Dihydroxybiphenyl 1,2-Dioxygenase, domain 1"/>
    <property type="match status" value="1"/>
</dbReference>
<evidence type="ECO:0000259" key="1">
    <source>
        <dbReference type="Pfam" id="PF00903"/>
    </source>
</evidence>
<organism evidence="2 3">
    <name type="scientific">Sphingobacterium tenebrionis</name>
    <dbReference type="NCBI Taxonomy" id="3111775"/>
    <lineage>
        <taxon>Bacteria</taxon>
        <taxon>Pseudomonadati</taxon>
        <taxon>Bacteroidota</taxon>
        <taxon>Sphingobacteriia</taxon>
        <taxon>Sphingobacteriales</taxon>
        <taxon>Sphingobacteriaceae</taxon>
        <taxon>Sphingobacterium</taxon>
    </lineage>
</organism>
<evidence type="ECO:0000313" key="2">
    <source>
        <dbReference type="EMBL" id="MEI5985033.1"/>
    </source>
</evidence>
<dbReference type="EMBL" id="JAYLLN010000019">
    <property type="protein sequence ID" value="MEI5985033.1"/>
    <property type="molecule type" value="Genomic_DNA"/>
</dbReference>
<name>A0ABU8I5Y1_9SPHI</name>
<comment type="caution">
    <text evidence="2">The sequence shown here is derived from an EMBL/GenBank/DDBJ whole genome shotgun (WGS) entry which is preliminary data.</text>
</comment>
<feature type="domain" description="Glyoxalase/fosfomycin resistance/dioxygenase" evidence="1">
    <location>
        <begin position="7"/>
        <end position="123"/>
    </location>
</feature>
<dbReference type="RefSeq" id="WP_336557635.1">
    <property type="nucleotide sequence ID" value="NZ_JAYLLN010000019.1"/>
</dbReference>
<protein>
    <submittedName>
        <fullName evidence="2">VOC family protein</fullName>
    </submittedName>
</protein>
<dbReference type="InterPro" id="IPR029068">
    <property type="entry name" value="Glyas_Bleomycin-R_OHBP_Dase"/>
</dbReference>
<dbReference type="SUPFAM" id="SSF54593">
    <property type="entry name" value="Glyoxalase/Bleomycin resistance protein/Dihydroxybiphenyl dioxygenase"/>
    <property type="match status" value="1"/>
</dbReference>
<accession>A0ABU8I5Y1</accession>